<dbReference type="GeneID" id="93346460"/>
<gene>
    <name evidence="1" type="ORF">NCTC10343_03098</name>
</gene>
<dbReference type="AlphaFoldDB" id="A0A378Y080"/>
<sequence length="66" mass="7778">MKEELSKLIVVYEEKILTEQAFRNPVMVPDEWGGLPIKPHSIDSIRSLEREYTYKEIVADLKEMIK</sequence>
<dbReference type="Proteomes" id="UP000254400">
    <property type="component" value="Unassembled WGS sequence"/>
</dbReference>
<evidence type="ECO:0000313" key="1">
    <source>
        <dbReference type="EMBL" id="SUA70228.1"/>
    </source>
</evidence>
<organism evidence="1 2">
    <name type="scientific">Paenibacillus polymyxa</name>
    <name type="common">Bacillus polymyxa</name>
    <dbReference type="NCBI Taxonomy" id="1406"/>
    <lineage>
        <taxon>Bacteria</taxon>
        <taxon>Bacillati</taxon>
        <taxon>Bacillota</taxon>
        <taxon>Bacilli</taxon>
        <taxon>Bacillales</taxon>
        <taxon>Paenibacillaceae</taxon>
        <taxon>Paenibacillus</taxon>
    </lineage>
</organism>
<evidence type="ECO:0000313" key="2">
    <source>
        <dbReference type="Proteomes" id="UP000254400"/>
    </source>
</evidence>
<dbReference type="EMBL" id="UGSC01000001">
    <property type="protein sequence ID" value="SUA70228.1"/>
    <property type="molecule type" value="Genomic_DNA"/>
</dbReference>
<dbReference type="RefSeq" id="WP_019687622.1">
    <property type="nucleotide sequence ID" value="NZ_CP036496.1"/>
</dbReference>
<proteinExistence type="predicted"/>
<accession>A0A378Y080</accession>
<protein>
    <submittedName>
        <fullName evidence="1">Uncharacterized protein</fullName>
    </submittedName>
</protein>
<reference evidence="1 2" key="1">
    <citation type="submission" date="2018-06" db="EMBL/GenBank/DDBJ databases">
        <authorList>
            <consortium name="Pathogen Informatics"/>
            <person name="Doyle S."/>
        </authorList>
    </citation>
    <scope>NUCLEOTIDE SEQUENCE [LARGE SCALE GENOMIC DNA]</scope>
    <source>
        <strain evidence="1 2">NCTC10343</strain>
    </source>
</reference>
<name>A0A378Y080_PAEPO</name>